<keyword evidence="2 7" id="KW-0812">Transmembrane</keyword>
<dbReference type="AlphaFoldDB" id="A0A517ZIY0"/>
<dbReference type="InterPro" id="IPR011020">
    <property type="entry name" value="HTTM-like"/>
</dbReference>
<evidence type="ECO:0000256" key="3">
    <source>
        <dbReference type="ARBA" id="ARBA00022989"/>
    </source>
</evidence>
<gene>
    <name evidence="9" type="ORF">Mal52_09050</name>
</gene>
<dbReference type="InterPro" id="IPR053935">
    <property type="entry name" value="VKGC_lumenal_dom"/>
</dbReference>
<dbReference type="Proteomes" id="UP000319383">
    <property type="component" value="Chromosome"/>
</dbReference>
<dbReference type="Pfam" id="PF05090">
    <property type="entry name" value="HTTM"/>
    <property type="match status" value="1"/>
</dbReference>
<feature type="transmembrane region" description="Helical" evidence="7">
    <location>
        <begin position="134"/>
        <end position="153"/>
    </location>
</feature>
<feature type="domain" description="HTTM-like" evidence="8">
    <location>
        <begin position="29"/>
        <end position="288"/>
    </location>
</feature>
<keyword evidence="3 7" id="KW-1133">Transmembrane helix</keyword>
<accession>A0A517ZIY0</accession>
<reference evidence="9 10" key="1">
    <citation type="submission" date="2019-02" db="EMBL/GenBank/DDBJ databases">
        <title>Deep-cultivation of Planctomycetes and their phenomic and genomic characterization uncovers novel biology.</title>
        <authorList>
            <person name="Wiegand S."/>
            <person name="Jogler M."/>
            <person name="Boedeker C."/>
            <person name="Pinto D."/>
            <person name="Vollmers J."/>
            <person name="Rivas-Marin E."/>
            <person name="Kohn T."/>
            <person name="Peeters S.H."/>
            <person name="Heuer A."/>
            <person name="Rast P."/>
            <person name="Oberbeckmann S."/>
            <person name="Bunk B."/>
            <person name="Jeske O."/>
            <person name="Meyerdierks A."/>
            <person name="Storesund J.E."/>
            <person name="Kallscheuer N."/>
            <person name="Luecker S."/>
            <person name="Lage O.M."/>
            <person name="Pohl T."/>
            <person name="Merkel B.J."/>
            <person name="Hornburger P."/>
            <person name="Mueller R.-W."/>
            <person name="Bruemmer F."/>
            <person name="Labrenz M."/>
            <person name="Spormann A.M."/>
            <person name="Op den Camp H."/>
            <person name="Overmann J."/>
            <person name="Amann R."/>
            <person name="Jetten M.S.M."/>
            <person name="Mascher T."/>
            <person name="Medema M.H."/>
            <person name="Devos D.P."/>
            <person name="Kaster A.-K."/>
            <person name="Ovreas L."/>
            <person name="Rohde M."/>
            <person name="Galperin M.Y."/>
            <person name="Jogler C."/>
        </authorList>
    </citation>
    <scope>NUCLEOTIDE SEQUENCE [LARGE SCALE GENOMIC DNA]</scope>
    <source>
        <strain evidence="9 10">Mal52</strain>
    </source>
</reference>
<dbReference type="EMBL" id="CP036276">
    <property type="protein sequence ID" value="QDU42444.1"/>
    <property type="molecule type" value="Genomic_DNA"/>
</dbReference>
<keyword evidence="5" id="KW-1015">Disulfide bond</keyword>
<dbReference type="SMART" id="SM00752">
    <property type="entry name" value="HTTM"/>
    <property type="match status" value="1"/>
</dbReference>
<feature type="transmembrane region" description="Helical" evidence="7">
    <location>
        <begin position="266"/>
        <end position="284"/>
    </location>
</feature>
<evidence type="ECO:0000313" key="10">
    <source>
        <dbReference type="Proteomes" id="UP000319383"/>
    </source>
</evidence>
<dbReference type="InterPro" id="IPR053934">
    <property type="entry name" value="HTTM_dom"/>
</dbReference>
<name>A0A517ZIY0_9PLAN</name>
<dbReference type="PANTHER" id="PTHR12639:SF7">
    <property type="entry name" value="HTTM DOMAIN-CONTAINING PROTEIN"/>
    <property type="match status" value="1"/>
</dbReference>
<evidence type="ECO:0000256" key="2">
    <source>
        <dbReference type="ARBA" id="ARBA00022692"/>
    </source>
</evidence>
<dbReference type="RefSeq" id="WP_145374492.1">
    <property type="nucleotide sequence ID" value="NZ_CP036276.1"/>
</dbReference>
<evidence type="ECO:0000259" key="8">
    <source>
        <dbReference type="SMART" id="SM00752"/>
    </source>
</evidence>
<feature type="transmembrane region" description="Helical" evidence="7">
    <location>
        <begin position="174"/>
        <end position="192"/>
    </location>
</feature>
<feature type="transmembrane region" description="Helical" evidence="7">
    <location>
        <begin position="87"/>
        <end position="108"/>
    </location>
</feature>
<dbReference type="KEGG" id="sdyn:Mal52_09050"/>
<dbReference type="GO" id="GO:0012505">
    <property type="term" value="C:endomembrane system"/>
    <property type="evidence" value="ECO:0007669"/>
    <property type="project" value="UniProtKB-SubCell"/>
</dbReference>
<evidence type="ECO:0000256" key="6">
    <source>
        <dbReference type="ARBA" id="ARBA00023239"/>
    </source>
</evidence>
<feature type="transmembrane region" description="Helical" evidence="7">
    <location>
        <begin position="25"/>
        <end position="50"/>
    </location>
</feature>
<evidence type="ECO:0000256" key="5">
    <source>
        <dbReference type="ARBA" id="ARBA00023157"/>
    </source>
</evidence>
<protein>
    <submittedName>
        <fullName evidence="9">Vitamin K-dependent gamma-carboxylase</fullName>
    </submittedName>
</protein>
<dbReference type="GO" id="GO:0008488">
    <property type="term" value="F:gamma-glutamyl carboxylase activity"/>
    <property type="evidence" value="ECO:0007669"/>
    <property type="project" value="InterPro"/>
</dbReference>
<evidence type="ECO:0000256" key="1">
    <source>
        <dbReference type="ARBA" id="ARBA00004127"/>
    </source>
</evidence>
<dbReference type="GO" id="GO:0019842">
    <property type="term" value="F:vitamin binding"/>
    <property type="evidence" value="ECO:0007669"/>
    <property type="project" value="TreeGrafter"/>
</dbReference>
<proteinExistence type="predicted"/>
<keyword evidence="6" id="KW-0456">Lyase</keyword>
<sequence length="497" mass="57893">MNETQVEQVAKGDDASSQFGGGQRWGFLFAPVDIASIVVFRILFGGIMLWHVSKYYRDDMIAFYYIKPPFHLTFYGLEWIRPWPGDLMYLHFAVMGVAACLVLIGWFYRAATIVLFLTFTHQFLIEKSLYQNHYYLMALISFLMIFIPAHRAFSVDALFRPKAASQTIPAWSLWLLRIQLGIVYFYGGLAKINVDWLHGWPMRIWLRRHTDFPVLGDYVHQEWCVAFFTYGGLLFDLLVVPMLLWKRTRMLAFMIAISFHLLNSQLFSIGVFPWFMIGATLIYFSPSWPRTLVYKLLWIPGRRPLPAAAPVKAKLTSRQKLTVALLGVYLTVQILVPFRHFLYPQSESWTEEGHFFAWHMMLREKLVGLRFYATNPQTGNSGSLDIRPYVTERQIRRLGKDPDMILDFVHFLHGELLKQGNDEIEIRVLALAALNGRKPQPLVDPTIDLAQVPRTLFHQKEIIVPLTEPLREEAWEVPLLDWEQHPDLAKYFTSEKR</sequence>
<dbReference type="Pfam" id="PF22777">
    <property type="entry name" value="VKGC_lumenal_dom"/>
    <property type="match status" value="1"/>
</dbReference>
<keyword evidence="4 7" id="KW-0472">Membrane</keyword>
<feature type="transmembrane region" description="Helical" evidence="7">
    <location>
        <begin position="225"/>
        <end position="245"/>
    </location>
</feature>
<dbReference type="PANTHER" id="PTHR12639">
    <property type="entry name" value="VITAMIN K-DEPENDENT GAMMA-CARBOXYLASE"/>
    <property type="match status" value="1"/>
</dbReference>
<evidence type="ECO:0000256" key="4">
    <source>
        <dbReference type="ARBA" id="ARBA00023136"/>
    </source>
</evidence>
<evidence type="ECO:0000313" key="9">
    <source>
        <dbReference type="EMBL" id="QDU42444.1"/>
    </source>
</evidence>
<dbReference type="InterPro" id="IPR007782">
    <property type="entry name" value="VKG_COase"/>
</dbReference>
<evidence type="ECO:0000256" key="7">
    <source>
        <dbReference type="SAM" id="Phobius"/>
    </source>
</evidence>
<comment type="subcellular location">
    <subcellularLocation>
        <location evidence="1">Endomembrane system</location>
        <topology evidence="1">Multi-pass membrane protein</topology>
    </subcellularLocation>
</comment>
<keyword evidence="10" id="KW-1185">Reference proteome</keyword>
<organism evidence="9 10">
    <name type="scientific">Symmachiella dynata</name>
    <dbReference type="NCBI Taxonomy" id="2527995"/>
    <lineage>
        <taxon>Bacteria</taxon>
        <taxon>Pseudomonadati</taxon>
        <taxon>Planctomycetota</taxon>
        <taxon>Planctomycetia</taxon>
        <taxon>Planctomycetales</taxon>
        <taxon>Planctomycetaceae</taxon>
        <taxon>Symmachiella</taxon>
    </lineage>
</organism>